<dbReference type="InterPro" id="IPR000086">
    <property type="entry name" value="NUDIX_hydrolase_dom"/>
</dbReference>
<protein>
    <submittedName>
        <fullName evidence="4">MutT/nudix family protein</fullName>
    </submittedName>
</protein>
<reference evidence="4 5" key="1">
    <citation type="submission" date="2015-06" db="EMBL/GenBank/DDBJ databases">
        <title>Comparative genomics of Burkholderia leaf nodule symbionts.</title>
        <authorList>
            <person name="Carlier A."/>
            <person name="Eberl L."/>
            <person name="Pinto-Carbo M."/>
        </authorList>
    </citation>
    <scope>NUCLEOTIDE SEQUENCE [LARGE SCALE GENOMIC DNA]</scope>
    <source>
        <strain evidence="4 5">UZHbot3</strain>
    </source>
</reference>
<proteinExistence type="predicted"/>
<keyword evidence="2" id="KW-0378">Hydrolase</keyword>
<dbReference type="PROSITE" id="PS51462">
    <property type="entry name" value="NUDIX"/>
    <property type="match status" value="1"/>
</dbReference>
<evidence type="ECO:0000256" key="1">
    <source>
        <dbReference type="ARBA" id="ARBA00001946"/>
    </source>
</evidence>
<comment type="cofactor">
    <cofactor evidence="1">
        <name>Mg(2+)</name>
        <dbReference type="ChEBI" id="CHEBI:18420"/>
    </cofactor>
</comment>
<evidence type="ECO:0000313" key="4">
    <source>
        <dbReference type="EMBL" id="KMQ72792.1"/>
    </source>
</evidence>
<name>A0ABR5HJN6_9BURK</name>
<dbReference type="Pfam" id="PF12535">
    <property type="entry name" value="Nudix_N"/>
    <property type="match status" value="1"/>
</dbReference>
<dbReference type="SUPFAM" id="SSF55811">
    <property type="entry name" value="Nudix"/>
    <property type="match status" value="1"/>
</dbReference>
<gene>
    <name evidence="4" type="ORF">BPMI_01321</name>
</gene>
<organism evidence="4 5">
    <name type="scientific">Candidatus Burkholderia pumila</name>
    <dbReference type="NCBI Taxonomy" id="1090375"/>
    <lineage>
        <taxon>Bacteria</taxon>
        <taxon>Pseudomonadati</taxon>
        <taxon>Pseudomonadota</taxon>
        <taxon>Betaproteobacteria</taxon>
        <taxon>Burkholderiales</taxon>
        <taxon>Burkholderiaceae</taxon>
        <taxon>Burkholderia</taxon>
    </lineage>
</organism>
<accession>A0ABR5HJN6</accession>
<evidence type="ECO:0000313" key="5">
    <source>
        <dbReference type="Proteomes" id="UP000242951"/>
    </source>
</evidence>
<dbReference type="Pfam" id="PF00293">
    <property type="entry name" value="NUDIX"/>
    <property type="match status" value="1"/>
</dbReference>
<dbReference type="Proteomes" id="UP000242951">
    <property type="component" value="Unassembled WGS sequence"/>
</dbReference>
<evidence type="ECO:0000259" key="3">
    <source>
        <dbReference type="PROSITE" id="PS51462"/>
    </source>
</evidence>
<sequence>MENQWLTYAKRLQSSALTGLFYCKDRYDIERYQEIRAIAEEMLSKLFEAPLEKIAELAPDCKRHVTPMNDVRGAVIENDKILLVREKVSGYWTLPGGFADGGLSPAENVVKEISEEACISVVARQLYSVRHKAKGPFNPDLREFYKFYFICERVTDACPLPGPEVSEVAFFPADRLPALCRDRIVEEDIQRAFAFYRSPRQTTSFD</sequence>
<dbReference type="EMBL" id="LELG01000456">
    <property type="protein sequence ID" value="KMQ72792.1"/>
    <property type="molecule type" value="Genomic_DNA"/>
</dbReference>
<dbReference type="PANTHER" id="PTHR43046:SF16">
    <property type="entry name" value="ADP-RIBOSE PYROPHOSPHATASE YJHB-RELATED"/>
    <property type="match status" value="1"/>
</dbReference>
<dbReference type="PANTHER" id="PTHR43046">
    <property type="entry name" value="GDP-MANNOSE MANNOSYL HYDROLASE"/>
    <property type="match status" value="1"/>
</dbReference>
<evidence type="ECO:0000256" key="2">
    <source>
        <dbReference type="ARBA" id="ARBA00022801"/>
    </source>
</evidence>
<feature type="domain" description="Nudix hydrolase" evidence="3">
    <location>
        <begin position="66"/>
        <end position="197"/>
    </location>
</feature>
<keyword evidence="5" id="KW-1185">Reference proteome</keyword>
<comment type="caution">
    <text evidence="4">The sequence shown here is derived from an EMBL/GenBank/DDBJ whole genome shotgun (WGS) entry which is preliminary data.</text>
</comment>
<dbReference type="Gene3D" id="3.90.79.10">
    <property type="entry name" value="Nucleoside Triphosphate Pyrophosphohydrolase"/>
    <property type="match status" value="1"/>
</dbReference>
<dbReference type="InterPro" id="IPR015797">
    <property type="entry name" value="NUDIX_hydrolase-like_dom_sf"/>
</dbReference>
<dbReference type="InterPro" id="IPR059176">
    <property type="entry name" value="UDP-X_N"/>
</dbReference>
<dbReference type="Gene3D" id="6.10.250.1120">
    <property type="match status" value="1"/>
</dbReference>